<evidence type="ECO:0000256" key="2">
    <source>
        <dbReference type="ARBA" id="ARBA00023002"/>
    </source>
</evidence>
<evidence type="ECO:0000256" key="1">
    <source>
        <dbReference type="ARBA" id="ARBA00006484"/>
    </source>
</evidence>
<keyword evidence="2" id="KW-0560">Oxidoreductase</keyword>
<dbReference type="EMBL" id="CP039393">
    <property type="protein sequence ID" value="QCD34472.1"/>
    <property type="molecule type" value="Genomic_DNA"/>
</dbReference>
<dbReference type="KEGG" id="mgod:E7746_00540"/>
<dbReference type="AlphaFoldDB" id="A0A4P7VAW4"/>
<protein>
    <submittedName>
        <fullName evidence="4">SDR family oxidoreductase</fullName>
    </submittedName>
</protein>
<organism evidence="4 5">
    <name type="scientific">Muribaculum gordoncarteri</name>
    <dbReference type="NCBI Taxonomy" id="2530390"/>
    <lineage>
        <taxon>Bacteria</taxon>
        <taxon>Pseudomonadati</taxon>
        <taxon>Bacteroidota</taxon>
        <taxon>Bacteroidia</taxon>
        <taxon>Bacteroidales</taxon>
        <taxon>Muribaculaceae</taxon>
        <taxon>Muribaculum</taxon>
    </lineage>
</organism>
<keyword evidence="3" id="KW-0472">Membrane</keyword>
<evidence type="ECO:0000313" key="5">
    <source>
        <dbReference type="Proteomes" id="UP000297031"/>
    </source>
</evidence>
<dbReference type="InterPro" id="IPR002347">
    <property type="entry name" value="SDR_fam"/>
</dbReference>
<name>A0A4P7VAW4_9BACT</name>
<evidence type="ECO:0000256" key="3">
    <source>
        <dbReference type="SAM" id="Phobius"/>
    </source>
</evidence>
<dbReference type="FunFam" id="3.40.50.720:FF:000084">
    <property type="entry name" value="Short-chain dehydrogenase reductase"/>
    <property type="match status" value="1"/>
</dbReference>
<gene>
    <name evidence="4" type="ORF">E7746_00540</name>
</gene>
<dbReference type="Gene3D" id="3.40.50.720">
    <property type="entry name" value="NAD(P)-binding Rossmann-like Domain"/>
    <property type="match status" value="1"/>
</dbReference>
<dbReference type="Proteomes" id="UP000297031">
    <property type="component" value="Chromosome"/>
</dbReference>
<dbReference type="InterPro" id="IPR036291">
    <property type="entry name" value="NAD(P)-bd_dom_sf"/>
</dbReference>
<dbReference type="InterPro" id="IPR020904">
    <property type="entry name" value="Sc_DH/Rdtase_CS"/>
</dbReference>
<accession>A0A4P7VAW4</accession>
<proteinExistence type="inferred from homology"/>
<dbReference type="RefSeq" id="WP_136409489.1">
    <property type="nucleotide sequence ID" value="NZ_CP039393.1"/>
</dbReference>
<evidence type="ECO:0000313" key="4">
    <source>
        <dbReference type="EMBL" id="QCD34472.1"/>
    </source>
</evidence>
<keyword evidence="5" id="KW-1185">Reference proteome</keyword>
<comment type="similarity">
    <text evidence="1">Belongs to the short-chain dehydrogenases/reductases (SDR) family.</text>
</comment>
<dbReference type="PANTHER" id="PTHR24321:SF8">
    <property type="entry name" value="ESTRADIOL 17-BETA-DEHYDROGENASE 8-RELATED"/>
    <property type="match status" value="1"/>
</dbReference>
<dbReference type="GO" id="GO:0016491">
    <property type="term" value="F:oxidoreductase activity"/>
    <property type="evidence" value="ECO:0007669"/>
    <property type="project" value="UniProtKB-KW"/>
</dbReference>
<reference evidence="4 5" key="1">
    <citation type="submission" date="2019-02" db="EMBL/GenBank/DDBJ databases">
        <title>Isolation and identification of novel species under the genus Muribaculum.</title>
        <authorList>
            <person name="Miyake S."/>
            <person name="Ding Y."/>
            <person name="Low A."/>
            <person name="Soh M."/>
            <person name="Seedorf H."/>
        </authorList>
    </citation>
    <scope>NUCLEOTIDE SEQUENCE [LARGE SCALE GENOMIC DNA]</scope>
    <source>
        <strain evidence="4 5">TLL-A4</strain>
    </source>
</reference>
<keyword evidence="3" id="KW-1133">Transmembrane helix</keyword>
<dbReference type="OrthoDB" id="9803333at2"/>
<feature type="transmembrane region" description="Helical" evidence="3">
    <location>
        <begin position="228"/>
        <end position="250"/>
    </location>
</feature>
<dbReference type="SUPFAM" id="SSF51735">
    <property type="entry name" value="NAD(P)-binding Rossmann-fold domains"/>
    <property type="match status" value="1"/>
</dbReference>
<dbReference type="PANTHER" id="PTHR24321">
    <property type="entry name" value="DEHYDROGENASES, SHORT CHAIN"/>
    <property type="match status" value="1"/>
</dbReference>
<dbReference type="PRINTS" id="PR00081">
    <property type="entry name" value="GDHRDH"/>
</dbReference>
<sequence>MNPANELYDFSGKVILITGAAGAIGSEAARQFAMLGANVALTDINEEKVKAVAAKIQQETGSECIGIKADATNEADLKSLVEQVVAKFGKISGLVNNVGWGKATPLWGSDTEAMVASYKLNTISAYNVTKYCMPYLRKEPNASVVFSGSMVGVTPSPEFIEYSTAKAGLINMAHSMAVASGPEVRFNVVVIGSVDNGDATLEAGYDPAMLKKISDAIVMKRRGTPADIAHAFVFLMSNAASWITGINLMMDGGGMYESKMPS</sequence>
<keyword evidence="3" id="KW-0812">Transmembrane</keyword>
<dbReference type="PROSITE" id="PS00061">
    <property type="entry name" value="ADH_SHORT"/>
    <property type="match status" value="1"/>
</dbReference>
<dbReference type="Pfam" id="PF13561">
    <property type="entry name" value="adh_short_C2"/>
    <property type="match status" value="1"/>
</dbReference>
<dbReference type="CDD" id="cd05233">
    <property type="entry name" value="SDR_c"/>
    <property type="match status" value="1"/>
</dbReference>